<dbReference type="RefSeq" id="WP_088472965.1">
    <property type="nucleotide sequence ID" value="NZ_NISJ01000006.1"/>
</dbReference>
<comment type="caution">
    <text evidence="6">The sequence shown here is derived from an EMBL/GenBank/DDBJ whole genome shotgun (WGS) entry which is preliminary data.</text>
</comment>
<protein>
    <recommendedName>
        <fullName evidence="5">HTH tetR-type domain-containing protein</fullName>
    </recommendedName>
</protein>
<keyword evidence="2 4" id="KW-0238">DNA-binding</keyword>
<evidence type="ECO:0000259" key="5">
    <source>
        <dbReference type="PROSITE" id="PS50977"/>
    </source>
</evidence>
<dbReference type="OrthoDB" id="9803547at2"/>
<sequence length="189" mass="20903">MDDEKNMAVGRPRQSDLDERIKHSAVVILGEQGFAGLSVNRICAHAGIPRPTFYRRWPSAIAALVDAFNDRFDDALLADTGDAKADVLDFAVRVRNRYDDPVVSTCLPAIYEAHRIAPALITPIRDAQRARRKTNVTVLSRALAAQGFQPMLGPFEILFVLTSAIDQGYLAGRPVADDFLERLVTTLLR</sequence>
<feature type="domain" description="HTH tetR-type" evidence="5">
    <location>
        <begin position="15"/>
        <end position="75"/>
    </location>
</feature>
<evidence type="ECO:0000256" key="3">
    <source>
        <dbReference type="ARBA" id="ARBA00023163"/>
    </source>
</evidence>
<dbReference type="SUPFAM" id="SSF46689">
    <property type="entry name" value="Homeodomain-like"/>
    <property type="match status" value="1"/>
</dbReference>
<dbReference type="Proteomes" id="UP000197097">
    <property type="component" value="Unassembled WGS sequence"/>
</dbReference>
<dbReference type="InterPro" id="IPR011075">
    <property type="entry name" value="TetR_C"/>
</dbReference>
<keyword evidence="7" id="KW-1185">Reference proteome</keyword>
<dbReference type="InterPro" id="IPR009057">
    <property type="entry name" value="Homeodomain-like_sf"/>
</dbReference>
<dbReference type="Pfam" id="PF16859">
    <property type="entry name" value="TetR_C_11"/>
    <property type="match status" value="1"/>
</dbReference>
<dbReference type="AlphaFoldDB" id="A0A246JT75"/>
<evidence type="ECO:0000313" key="6">
    <source>
        <dbReference type="EMBL" id="OWQ96214.1"/>
    </source>
</evidence>
<keyword evidence="3" id="KW-0804">Transcription</keyword>
<evidence type="ECO:0000256" key="2">
    <source>
        <dbReference type="ARBA" id="ARBA00023125"/>
    </source>
</evidence>
<gene>
    <name evidence="6" type="ORF">CDQ91_11860</name>
</gene>
<organism evidence="6 7">
    <name type="scientific">Sphingopyxis witflariensis</name>
    <dbReference type="NCBI Taxonomy" id="173675"/>
    <lineage>
        <taxon>Bacteria</taxon>
        <taxon>Pseudomonadati</taxon>
        <taxon>Pseudomonadota</taxon>
        <taxon>Alphaproteobacteria</taxon>
        <taxon>Sphingomonadales</taxon>
        <taxon>Sphingomonadaceae</taxon>
        <taxon>Sphingopyxis</taxon>
    </lineage>
</organism>
<evidence type="ECO:0000313" key="7">
    <source>
        <dbReference type="Proteomes" id="UP000197097"/>
    </source>
</evidence>
<dbReference type="EMBL" id="NISJ01000006">
    <property type="protein sequence ID" value="OWQ96214.1"/>
    <property type="molecule type" value="Genomic_DNA"/>
</dbReference>
<name>A0A246JT75_9SPHN</name>
<dbReference type="Pfam" id="PF00440">
    <property type="entry name" value="TetR_N"/>
    <property type="match status" value="1"/>
</dbReference>
<dbReference type="Gene3D" id="1.10.357.10">
    <property type="entry name" value="Tetracycline Repressor, domain 2"/>
    <property type="match status" value="1"/>
</dbReference>
<dbReference type="PANTHER" id="PTHR30055:SF148">
    <property type="entry name" value="TETR-FAMILY TRANSCRIPTIONAL REGULATOR"/>
    <property type="match status" value="1"/>
</dbReference>
<dbReference type="PROSITE" id="PS50977">
    <property type="entry name" value="HTH_TETR_2"/>
    <property type="match status" value="1"/>
</dbReference>
<dbReference type="InterPro" id="IPR001647">
    <property type="entry name" value="HTH_TetR"/>
</dbReference>
<dbReference type="PANTHER" id="PTHR30055">
    <property type="entry name" value="HTH-TYPE TRANSCRIPTIONAL REGULATOR RUTR"/>
    <property type="match status" value="1"/>
</dbReference>
<dbReference type="InterPro" id="IPR050109">
    <property type="entry name" value="HTH-type_TetR-like_transc_reg"/>
</dbReference>
<feature type="DNA-binding region" description="H-T-H motif" evidence="4">
    <location>
        <begin position="38"/>
        <end position="57"/>
    </location>
</feature>
<accession>A0A246JT75</accession>
<evidence type="ECO:0000256" key="1">
    <source>
        <dbReference type="ARBA" id="ARBA00023015"/>
    </source>
</evidence>
<dbReference type="GO" id="GO:0003700">
    <property type="term" value="F:DNA-binding transcription factor activity"/>
    <property type="evidence" value="ECO:0007669"/>
    <property type="project" value="TreeGrafter"/>
</dbReference>
<reference evidence="6 7" key="1">
    <citation type="journal article" date="2002" name="Int. J. Syst. Evol. Microbiol.">
        <title>Sphingopyxis witflariensis sp. nov., isolated from activated sludge.</title>
        <authorList>
            <person name="Kampfer P."/>
            <person name="Witzenberger R."/>
            <person name="Denner E.B."/>
            <person name="Busse H.J."/>
            <person name="Neef A."/>
        </authorList>
    </citation>
    <scope>NUCLEOTIDE SEQUENCE [LARGE SCALE GENOMIC DNA]</scope>
    <source>
        <strain evidence="6 7">DSM 14551</strain>
    </source>
</reference>
<keyword evidence="1" id="KW-0805">Transcription regulation</keyword>
<evidence type="ECO:0000256" key="4">
    <source>
        <dbReference type="PROSITE-ProRule" id="PRU00335"/>
    </source>
</evidence>
<dbReference type="Gene3D" id="1.10.10.60">
    <property type="entry name" value="Homeodomain-like"/>
    <property type="match status" value="1"/>
</dbReference>
<dbReference type="GO" id="GO:0000976">
    <property type="term" value="F:transcription cis-regulatory region binding"/>
    <property type="evidence" value="ECO:0007669"/>
    <property type="project" value="TreeGrafter"/>
</dbReference>
<proteinExistence type="predicted"/>